<dbReference type="Proteomes" id="UP000324298">
    <property type="component" value="Unassembled WGS sequence"/>
</dbReference>
<organism evidence="1 2">
    <name type="scientific">Oryzomonas rubra</name>
    <dbReference type="NCBI Taxonomy" id="2509454"/>
    <lineage>
        <taxon>Bacteria</taxon>
        <taxon>Pseudomonadati</taxon>
        <taxon>Thermodesulfobacteriota</taxon>
        <taxon>Desulfuromonadia</taxon>
        <taxon>Geobacterales</taxon>
        <taxon>Geobacteraceae</taxon>
        <taxon>Oryzomonas</taxon>
    </lineage>
</organism>
<protein>
    <submittedName>
        <fullName evidence="1">Uncharacterized protein</fullName>
    </submittedName>
</protein>
<keyword evidence="2" id="KW-1185">Reference proteome</keyword>
<dbReference type="AlphaFoldDB" id="A0A5A9XFD5"/>
<dbReference type="EMBL" id="SRSD01000005">
    <property type="protein sequence ID" value="KAA0891867.1"/>
    <property type="molecule type" value="Genomic_DNA"/>
</dbReference>
<dbReference type="OrthoDB" id="5397759at2"/>
<dbReference type="RefSeq" id="WP_149307567.1">
    <property type="nucleotide sequence ID" value="NZ_SRSD01000005.1"/>
</dbReference>
<reference evidence="1 2" key="1">
    <citation type="submission" date="2019-04" db="EMBL/GenBank/DDBJ databases">
        <title>Geobacter ruber sp. nov., ferric-reducing bacteria isolated from paddy soil.</title>
        <authorList>
            <person name="Xu Z."/>
            <person name="Masuda Y."/>
            <person name="Itoh H."/>
            <person name="Senoo K."/>
        </authorList>
    </citation>
    <scope>NUCLEOTIDE SEQUENCE [LARGE SCALE GENOMIC DNA]</scope>
    <source>
        <strain evidence="1 2">Red88</strain>
    </source>
</reference>
<sequence>MKCPNCGNRTSLNLDMHSGGFSSDESPLKECGVCGLVWRVKTEAGEMKIDIIKPPDKKK</sequence>
<evidence type="ECO:0000313" key="2">
    <source>
        <dbReference type="Proteomes" id="UP000324298"/>
    </source>
</evidence>
<comment type="caution">
    <text evidence="1">The sequence shown here is derived from an EMBL/GenBank/DDBJ whole genome shotgun (WGS) entry which is preliminary data.</text>
</comment>
<name>A0A5A9XFD5_9BACT</name>
<accession>A0A5A9XFD5</accession>
<proteinExistence type="predicted"/>
<gene>
    <name evidence="1" type="ORF">ET418_10570</name>
</gene>
<evidence type="ECO:0000313" key="1">
    <source>
        <dbReference type="EMBL" id="KAA0891867.1"/>
    </source>
</evidence>